<keyword evidence="2" id="KW-0175">Coiled coil</keyword>
<feature type="chain" id="PRO_5005600148" evidence="3">
    <location>
        <begin position="21"/>
        <end position="334"/>
    </location>
</feature>
<dbReference type="NCBIfam" id="TIGR01730">
    <property type="entry name" value="RND_mfp"/>
    <property type="match status" value="1"/>
</dbReference>
<name>A0A0M0HQU7_VIBNE</name>
<dbReference type="EMBL" id="LHPJ01000005">
    <property type="protein sequence ID" value="KOO04426.1"/>
    <property type="molecule type" value="Genomic_DNA"/>
</dbReference>
<comment type="caution">
    <text evidence="7">The sequence shown here is derived from an EMBL/GenBank/DDBJ whole genome shotgun (WGS) entry which is preliminary data.</text>
</comment>
<evidence type="ECO:0000256" key="2">
    <source>
        <dbReference type="SAM" id="Coils"/>
    </source>
</evidence>
<dbReference type="Gene3D" id="2.40.30.170">
    <property type="match status" value="1"/>
</dbReference>
<reference evidence="8" key="1">
    <citation type="submission" date="2015-08" db="EMBL/GenBank/DDBJ databases">
        <title>Vibrio galatheae sp. nov., a novel member of the Vibrionaceae family isolated from the Solomon Islands.</title>
        <authorList>
            <person name="Giubergia S."/>
            <person name="Machado H."/>
            <person name="Mateiu R.V."/>
            <person name="Gram L."/>
        </authorList>
    </citation>
    <scope>NUCLEOTIDE SEQUENCE [LARGE SCALE GENOMIC DNA]</scope>
    <source>
        <strain evidence="8">DSM 19584</strain>
    </source>
</reference>
<evidence type="ECO:0000313" key="7">
    <source>
        <dbReference type="EMBL" id="KOO04426.1"/>
    </source>
</evidence>
<dbReference type="OrthoDB" id="5730196at2"/>
<dbReference type="Gene3D" id="1.10.287.470">
    <property type="entry name" value="Helix hairpin bin"/>
    <property type="match status" value="1"/>
</dbReference>
<evidence type="ECO:0000259" key="6">
    <source>
        <dbReference type="Pfam" id="PF25954"/>
    </source>
</evidence>
<sequence>MKWLTWSIAIAMAASGQVNAADKQEQYTVKRAPISQVIHLDGVVQPVNQGTVAAQTSGRVVGLHVDVNDYVKQGTVLLEISAVQQSASLDAAQAQLASAIAQNREAQAQVSRYRQLFPRGAISKDQMDSAEARARSTSAGVRAAQASVAQAKESLGYTSVTAPYDGVVTKRHVELGETVAPGMPLLSGFSLDMLRVETDIPQRYQDKVENVGQFDVLSPQGDRIAPTEYSLFSYADPQSHTFKMRLELPEKVEALVPGMWVKTEFRYGENHSLLIPNSAVVRRAELSAVYRIDQNGRILNPVRLGQTYGDYVEVLSGLEEGDVISTVALAVEGK</sequence>
<dbReference type="InterPro" id="IPR058792">
    <property type="entry name" value="Beta-barrel_RND_2"/>
</dbReference>
<dbReference type="Pfam" id="PF25876">
    <property type="entry name" value="HH_MFP_RND"/>
    <property type="match status" value="1"/>
</dbReference>
<dbReference type="GO" id="GO:0015562">
    <property type="term" value="F:efflux transmembrane transporter activity"/>
    <property type="evidence" value="ECO:0007669"/>
    <property type="project" value="TreeGrafter"/>
</dbReference>
<proteinExistence type="inferred from homology"/>
<evidence type="ECO:0000259" key="5">
    <source>
        <dbReference type="Pfam" id="PF25917"/>
    </source>
</evidence>
<dbReference type="Proteomes" id="UP000037515">
    <property type="component" value="Unassembled WGS sequence"/>
</dbReference>
<dbReference type="AlphaFoldDB" id="A0A0M0HQU7"/>
<dbReference type="STRING" id="693.AKJ17_05845"/>
<evidence type="ECO:0000256" key="3">
    <source>
        <dbReference type="SAM" id="SignalP"/>
    </source>
</evidence>
<dbReference type="GO" id="GO:1990281">
    <property type="term" value="C:efflux pump complex"/>
    <property type="evidence" value="ECO:0007669"/>
    <property type="project" value="TreeGrafter"/>
</dbReference>
<dbReference type="InterPro" id="IPR058625">
    <property type="entry name" value="MdtA-like_BSH"/>
</dbReference>
<evidence type="ECO:0000256" key="1">
    <source>
        <dbReference type="ARBA" id="ARBA00009477"/>
    </source>
</evidence>
<dbReference type="PANTHER" id="PTHR30469:SF18">
    <property type="entry name" value="RESISTANCE-NODULATION-CELL DIVISION (RND) EFFLUX MEMBRANE FUSION PROTEIN-RELATED"/>
    <property type="match status" value="1"/>
</dbReference>
<accession>A0A0M0HQU7</accession>
<dbReference type="RefSeq" id="WP_053394841.1">
    <property type="nucleotide sequence ID" value="NZ_LHPJ01000005.1"/>
</dbReference>
<feature type="domain" description="Multidrug resistance protein MdtA-like barrel-sandwich hybrid" evidence="5">
    <location>
        <begin position="49"/>
        <end position="182"/>
    </location>
</feature>
<dbReference type="PANTHER" id="PTHR30469">
    <property type="entry name" value="MULTIDRUG RESISTANCE PROTEIN MDTA"/>
    <property type="match status" value="1"/>
</dbReference>
<dbReference type="Gene3D" id="2.40.50.100">
    <property type="match status" value="1"/>
</dbReference>
<feature type="domain" description="CusB-like beta-barrel" evidence="6">
    <location>
        <begin position="197"/>
        <end position="266"/>
    </location>
</feature>
<gene>
    <name evidence="7" type="ORF">AKJ17_05845</name>
</gene>
<dbReference type="Pfam" id="PF25954">
    <property type="entry name" value="Beta-barrel_RND_2"/>
    <property type="match status" value="1"/>
</dbReference>
<dbReference type="SUPFAM" id="SSF111369">
    <property type="entry name" value="HlyD-like secretion proteins"/>
    <property type="match status" value="1"/>
</dbReference>
<feature type="signal peptide" evidence="3">
    <location>
        <begin position="1"/>
        <end position="20"/>
    </location>
</feature>
<protein>
    <submittedName>
        <fullName evidence="7">Hemolysin D</fullName>
    </submittedName>
</protein>
<dbReference type="PATRIC" id="fig|693.5.peg.1190"/>
<dbReference type="Pfam" id="PF25917">
    <property type="entry name" value="BSH_RND"/>
    <property type="match status" value="1"/>
</dbReference>
<organism evidence="7 8">
    <name type="scientific">Vibrio nereis</name>
    <dbReference type="NCBI Taxonomy" id="693"/>
    <lineage>
        <taxon>Bacteria</taxon>
        <taxon>Pseudomonadati</taxon>
        <taxon>Pseudomonadota</taxon>
        <taxon>Gammaproteobacteria</taxon>
        <taxon>Vibrionales</taxon>
        <taxon>Vibrionaceae</taxon>
        <taxon>Vibrio</taxon>
    </lineage>
</organism>
<evidence type="ECO:0000259" key="4">
    <source>
        <dbReference type="Pfam" id="PF25876"/>
    </source>
</evidence>
<evidence type="ECO:0000313" key="8">
    <source>
        <dbReference type="Proteomes" id="UP000037515"/>
    </source>
</evidence>
<keyword evidence="3" id="KW-0732">Signal</keyword>
<dbReference type="InterPro" id="IPR006143">
    <property type="entry name" value="RND_pump_MFP"/>
</dbReference>
<comment type="similarity">
    <text evidence="1">Belongs to the membrane fusion protein (MFP) (TC 8.A.1) family.</text>
</comment>
<feature type="domain" description="Multidrug resistance protein MdtA-like alpha-helical hairpin" evidence="4">
    <location>
        <begin position="89"/>
        <end position="158"/>
    </location>
</feature>
<keyword evidence="8" id="KW-1185">Reference proteome</keyword>
<feature type="coiled-coil region" evidence="2">
    <location>
        <begin position="89"/>
        <end position="116"/>
    </location>
</feature>
<dbReference type="InterPro" id="IPR058624">
    <property type="entry name" value="MdtA-like_HH"/>
</dbReference>
<dbReference type="Gene3D" id="2.40.420.20">
    <property type="match status" value="1"/>
</dbReference>